<dbReference type="Pfam" id="PF06814">
    <property type="entry name" value="GOST_TM"/>
    <property type="match status" value="1"/>
</dbReference>
<dbReference type="InterPro" id="IPR053937">
    <property type="entry name" value="GOST_TM"/>
</dbReference>
<dbReference type="OrthoDB" id="59319at2759"/>
<name>A0A836CN10_9STRA</name>
<dbReference type="GO" id="GO:0005794">
    <property type="term" value="C:Golgi apparatus"/>
    <property type="evidence" value="ECO:0007669"/>
    <property type="project" value="TreeGrafter"/>
</dbReference>
<evidence type="ECO:0000256" key="7">
    <source>
        <dbReference type="SAM" id="SignalP"/>
    </source>
</evidence>
<evidence type="ECO:0000256" key="4">
    <source>
        <dbReference type="ARBA" id="ARBA00022989"/>
    </source>
</evidence>
<feature type="transmembrane region" description="Helical" evidence="6">
    <location>
        <begin position="196"/>
        <end position="217"/>
    </location>
</feature>
<dbReference type="PANTHER" id="PTHR21229">
    <property type="entry name" value="LUNG SEVEN TRANSMEMBRANE RECEPTOR"/>
    <property type="match status" value="1"/>
</dbReference>
<dbReference type="AlphaFoldDB" id="A0A836CN10"/>
<feature type="transmembrane region" description="Helical" evidence="6">
    <location>
        <begin position="164"/>
        <end position="184"/>
    </location>
</feature>
<keyword evidence="2 6" id="KW-0812">Transmembrane</keyword>
<keyword evidence="9" id="KW-0675">Receptor</keyword>
<feature type="signal peptide" evidence="7">
    <location>
        <begin position="1"/>
        <end position="21"/>
    </location>
</feature>
<evidence type="ECO:0000313" key="9">
    <source>
        <dbReference type="EMBL" id="KAG5192550.1"/>
    </source>
</evidence>
<evidence type="ECO:0000256" key="1">
    <source>
        <dbReference type="ARBA" id="ARBA00004141"/>
    </source>
</evidence>
<feature type="transmembrane region" description="Helical" evidence="6">
    <location>
        <begin position="237"/>
        <end position="256"/>
    </location>
</feature>
<keyword evidence="4 6" id="KW-1133">Transmembrane helix</keyword>
<comment type="caution">
    <text evidence="9">The sequence shown here is derived from an EMBL/GenBank/DDBJ whole genome shotgun (WGS) entry which is preliminary data.</text>
</comment>
<comment type="subcellular location">
    <subcellularLocation>
        <location evidence="1">Membrane</location>
        <topology evidence="1">Multi-pass membrane protein</topology>
    </subcellularLocation>
</comment>
<evidence type="ECO:0000256" key="2">
    <source>
        <dbReference type="ARBA" id="ARBA00022692"/>
    </source>
</evidence>
<evidence type="ECO:0000313" key="10">
    <source>
        <dbReference type="Proteomes" id="UP000664859"/>
    </source>
</evidence>
<proteinExistence type="predicted"/>
<feature type="transmembrane region" description="Helical" evidence="6">
    <location>
        <begin position="347"/>
        <end position="368"/>
    </location>
</feature>
<feature type="transmembrane region" description="Helical" evidence="6">
    <location>
        <begin position="268"/>
        <end position="299"/>
    </location>
</feature>
<evidence type="ECO:0000256" key="3">
    <source>
        <dbReference type="ARBA" id="ARBA00022729"/>
    </source>
</evidence>
<feature type="chain" id="PRO_5032757059" evidence="7">
    <location>
        <begin position="22"/>
        <end position="413"/>
    </location>
</feature>
<dbReference type="Proteomes" id="UP000664859">
    <property type="component" value="Unassembled WGS sequence"/>
</dbReference>
<gene>
    <name evidence="9" type="ORF">JKP88DRAFT_292932</name>
</gene>
<organism evidence="9 10">
    <name type="scientific">Tribonema minus</name>
    <dbReference type="NCBI Taxonomy" id="303371"/>
    <lineage>
        <taxon>Eukaryota</taxon>
        <taxon>Sar</taxon>
        <taxon>Stramenopiles</taxon>
        <taxon>Ochrophyta</taxon>
        <taxon>PX clade</taxon>
        <taxon>Xanthophyceae</taxon>
        <taxon>Tribonematales</taxon>
        <taxon>Tribonemataceae</taxon>
        <taxon>Tribonema</taxon>
    </lineage>
</organism>
<sequence>MLLRKTLQALWAAAVCRWCSGLILQTSISQAGPSSVQLFSDFGLAGGGSAAFDVIMDMSVSSQRARGYIILAGRSAAASFFHPNLKGSPDWAAVCSAPSAARFEIVSTTSVNVTVPTADQYTAYLLLCQDLLFAGTVTTTLLNLTPDGELSQQLPIEDSPLPRLYTVVLVVWALVAALWLAQLWRCRAFVIKVHHMFTAVVGLRVVMEAVMAAYWYRLQQPPGSSPSLQRLASLLSNADQVLFIFTATLIGLGWGYMRQRLSTQEVRLLAVVFTAQSALSAAEALCVGGGPLCGIVVMLDYILRSLIMLTMVVAINFNIAHMRAALHVPWTSSMALEYLKLKQYLTFRWTFLAYLLLPIATLAVQYAVLRWEYLWVGALLEEFLMVVITVHIGVTFAPFNTWFITRAYDQSLE</sequence>
<protein>
    <submittedName>
        <fullName evidence="9">Lung seven transmembrane receptor-domain-containing protein</fullName>
    </submittedName>
</protein>
<dbReference type="InterPro" id="IPR009637">
    <property type="entry name" value="GPR107/GPR108-like"/>
</dbReference>
<keyword evidence="10" id="KW-1185">Reference proteome</keyword>
<evidence type="ECO:0000259" key="8">
    <source>
        <dbReference type="Pfam" id="PF06814"/>
    </source>
</evidence>
<evidence type="ECO:0000256" key="6">
    <source>
        <dbReference type="SAM" id="Phobius"/>
    </source>
</evidence>
<keyword evidence="5 6" id="KW-0472">Membrane</keyword>
<dbReference type="GO" id="GO:0016020">
    <property type="term" value="C:membrane"/>
    <property type="evidence" value="ECO:0007669"/>
    <property type="project" value="UniProtKB-SubCell"/>
</dbReference>
<feature type="transmembrane region" description="Helical" evidence="6">
    <location>
        <begin position="305"/>
        <end position="326"/>
    </location>
</feature>
<feature type="transmembrane region" description="Helical" evidence="6">
    <location>
        <begin position="383"/>
        <end position="404"/>
    </location>
</feature>
<feature type="domain" description="GOST seven transmembrane" evidence="8">
    <location>
        <begin position="160"/>
        <end position="399"/>
    </location>
</feature>
<keyword evidence="3 7" id="KW-0732">Signal</keyword>
<accession>A0A836CN10</accession>
<dbReference type="EMBL" id="JAFCMP010000004">
    <property type="protein sequence ID" value="KAG5192550.1"/>
    <property type="molecule type" value="Genomic_DNA"/>
</dbReference>
<reference evidence="9" key="1">
    <citation type="submission" date="2021-02" db="EMBL/GenBank/DDBJ databases">
        <title>First Annotated Genome of the Yellow-green Alga Tribonema minus.</title>
        <authorList>
            <person name="Mahan K.M."/>
        </authorList>
    </citation>
    <scope>NUCLEOTIDE SEQUENCE</scope>
    <source>
        <strain evidence="9">UTEX B ZZ1240</strain>
    </source>
</reference>
<evidence type="ECO:0000256" key="5">
    <source>
        <dbReference type="ARBA" id="ARBA00023136"/>
    </source>
</evidence>